<reference evidence="1" key="1">
    <citation type="journal article" date="2021" name="Front. Plant Sci.">
        <title>Chromosome-Scale Genome Assembly for Chinese Sour Jujube and Insights Into Its Genome Evolution and Domestication Signature.</title>
        <authorList>
            <person name="Shen L.-Y."/>
            <person name="Luo H."/>
            <person name="Wang X.-L."/>
            <person name="Wang X.-M."/>
            <person name="Qiu X.-J."/>
            <person name="Liu H."/>
            <person name="Zhou S.-S."/>
            <person name="Jia K.-H."/>
            <person name="Nie S."/>
            <person name="Bao Y.-T."/>
            <person name="Zhang R.-G."/>
            <person name="Yun Q.-Z."/>
            <person name="Chai Y.-H."/>
            <person name="Lu J.-Y."/>
            <person name="Li Y."/>
            <person name="Zhao S.-W."/>
            <person name="Mao J.-F."/>
            <person name="Jia S.-G."/>
            <person name="Mao Y.-M."/>
        </authorList>
    </citation>
    <scope>NUCLEOTIDE SEQUENCE</scope>
    <source>
        <strain evidence="1">AT0</strain>
        <tissue evidence="1">Leaf</tissue>
    </source>
</reference>
<accession>A0A978V1B3</accession>
<dbReference type="Proteomes" id="UP000813462">
    <property type="component" value="Unassembled WGS sequence"/>
</dbReference>
<evidence type="ECO:0000313" key="2">
    <source>
        <dbReference type="Proteomes" id="UP000813462"/>
    </source>
</evidence>
<gene>
    <name evidence="1" type="ORF">FEM48_Zijuj07G0002300</name>
</gene>
<name>A0A978V1B3_ZIZJJ</name>
<proteinExistence type="predicted"/>
<protein>
    <recommendedName>
        <fullName evidence="3">Pentatricopeptide repeat-containing protein</fullName>
    </recommendedName>
</protein>
<organism evidence="1 2">
    <name type="scientific">Ziziphus jujuba var. spinosa</name>
    <dbReference type="NCBI Taxonomy" id="714518"/>
    <lineage>
        <taxon>Eukaryota</taxon>
        <taxon>Viridiplantae</taxon>
        <taxon>Streptophyta</taxon>
        <taxon>Embryophyta</taxon>
        <taxon>Tracheophyta</taxon>
        <taxon>Spermatophyta</taxon>
        <taxon>Magnoliopsida</taxon>
        <taxon>eudicotyledons</taxon>
        <taxon>Gunneridae</taxon>
        <taxon>Pentapetalae</taxon>
        <taxon>rosids</taxon>
        <taxon>fabids</taxon>
        <taxon>Rosales</taxon>
        <taxon>Rhamnaceae</taxon>
        <taxon>Paliureae</taxon>
        <taxon>Ziziphus</taxon>
    </lineage>
</organism>
<comment type="caution">
    <text evidence="1">The sequence shown here is derived from an EMBL/GenBank/DDBJ whole genome shotgun (WGS) entry which is preliminary data.</text>
</comment>
<sequence length="87" mass="9947">MLIHLLCNMHALEQAYAEFQDMIRRGIVPQRTSIMRKAEAMAVMLKNCKDPRELVKYRRPSENAVSIANQLIDDVANVLDRCCSNSP</sequence>
<dbReference type="AlphaFoldDB" id="A0A978V1B3"/>
<evidence type="ECO:0000313" key="1">
    <source>
        <dbReference type="EMBL" id="KAH7521146.1"/>
    </source>
</evidence>
<dbReference type="EMBL" id="JAEACU010000007">
    <property type="protein sequence ID" value="KAH7521146.1"/>
    <property type="molecule type" value="Genomic_DNA"/>
</dbReference>
<evidence type="ECO:0008006" key="3">
    <source>
        <dbReference type="Google" id="ProtNLM"/>
    </source>
</evidence>